<evidence type="ECO:0000313" key="3">
    <source>
        <dbReference type="EMBL" id="CAD7088891.1"/>
    </source>
</evidence>
<organism evidence="3 4">
    <name type="scientific">Hermetia illucens</name>
    <name type="common">Black soldier fly</name>
    <dbReference type="NCBI Taxonomy" id="343691"/>
    <lineage>
        <taxon>Eukaryota</taxon>
        <taxon>Metazoa</taxon>
        <taxon>Ecdysozoa</taxon>
        <taxon>Arthropoda</taxon>
        <taxon>Hexapoda</taxon>
        <taxon>Insecta</taxon>
        <taxon>Pterygota</taxon>
        <taxon>Neoptera</taxon>
        <taxon>Endopterygota</taxon>
        <taxon>Diptera</taxon>
        <taxon>Brachycera</taxon>
        <taxon>Stratiomyomorpha</taxon>
        <taxon>Stratiomyidae</taxon>
        <taxon>Hermetiinae</taxon>
        <taxon>Hermetia</taxon>
    </lineage>
</organism>
<dbReference type="GO" id="GO:0048011">
    <property type="term" value="P:neurotrophin TRK receptor signaling pathway"/>
    <property type="evidence" value="ECO:0007669"/>
    <property type="project" value="InterPro"/>
</dbReference>
<sequence length="512" mass="56027">MLISCKCLNITEFNNSVDDQVLKRNGAVQSLLEIVPGPDEIQGLGGLAGFYYIYREFVKSAVGPVSDLNETVSQTDLAFDVHLKQFLIKYCINCETITHVKNISTSDYWINCKLLTTPEKMNVLKENKQFSKVFGILMTHDSTTKGKIDSTMSTSPGSTNMTTSTPTTPTTPNAPTMDLKSFSNSNSKVHPQQQALVKKLTQHLEEQLQRDYNAANERISRFIEQQAAILESNLEKAKQEYQILVSLINRVPDELKVIINSNTNNVNNNEDLISAATAITKSPTNPSINKITIINDSNTTKNVAGNPQSLFTLKQQQQQQQTPQPQLTTTSLDTPPATPDSTPMSVGNSPTFRQQTSIFGNSNSISGRNSMMNTSAGAGAIVDGGGNTIDSDCLFELDGMENYPVSVMHSNQMSDVEETEDAEDALTELQGIQIPRMSGHQTGSSIARSLPVPITCVAKNPKMNSFEDQDSDLVEDHSVVDIAASIKALAKSVHGDTIFGDLPRPRFNNKNN</sequence>
<feature type="compositionally biased region" description="Low complexity" evidence="2">
    <location>
        <begin position="150"/>
        <end position="173"/>
    </location>
</feature>
<feature type="region of interest" description="Disordered" evidence="2">
    <location>
        <begin position="145"/>
        <end position="173"/>
    </location>
</feature>
<proteinExistence type="predicted"/>
<dbReference type="OMA" id="CAKRLTA"/>
<feature type="coiled-coil region" evidence="1">
    <location>
        <begin position="205"/>
        <end position="247"/>
    </location>
</feature>
<dbReference type="PANTHER" id="PTHR21844">
    <property type="entry name" value="AKT1 SUBSTRATE 1 PROTEIN"/>
    <property type="match status" value="1"/>
</dbReference>
<dbReference type="PANTHER" id="PTHR21844:SF2">
    <property type="entry name" value="PROLINE-RICH AKT1 SUBSTRATE 1"/>
    <property type="match status" value="1"/>
</dbReference>
<dbReference type="OrthoDB" id="9992964at2759"/>
<evidence type="ECO:0000256" key="2">
    <source>
        <dbReference type="SAM" id="MobiDB-lite"/>
    </source>
</evidence>
<accession>A0A7R8Z0M2</accession>
<dbReference type="GO" id="GO:0005737">
    <property type="term" value="C:cytoplasm"/>
    <property type="evidence" value="ECO:0007669"/>
    <property type="project" value="TreeGrafter"/>
</dbReference>
<dbReference type="Proteomes" id="UP000594454">
    <property type="component" value="Chromosome 4"/>
</dbReference>
<keyword evidence="4" id="KW-1185">Reference proteome</keyword>
<dbReference type="InterPro" id="IPR026682">
    <property type="entry name" value="AKT1S1"/>
</dbReference>
<feature type="compositionally biased region" description="Low complexity" evidence="2">
    <location>
        <begin position="313"/>
        <end position="335"/>
    </location>
</feature>
<name>A0A7R8Z0M2_HERIL</name>
<feature type="region of interest" description="Disordered" evidence="2">
    <location>
        <begin position="313"/>
        <end position="354"/>
    </location>
</feature>
<evidence type="ECO:0000256" key="1">
    <source>
        <dbReference type="SAM" id="Coils"/>
    </source>
</evidence>
<keyword evidence="1" id="KW-0175">Coiled coil</keyword>
<evidence type="ECO:0000313" key="4">
    <source>
        <dbReference type="Proteomes" id="UP000594454"/>
    </source>
</evidence>
<dbReference type="EMBL" id="LR899012">
    <property type="protein sequence ID" value="CAD7088891.1"/>
    <property type="molecule type" value="Genomic_DNA"/>
</dbReference>
<reference evidence="3 4" key="1">
    <citation type="submission" date="2020-11" db="EMBL/GenBank/DDBJ databases">
        <authorList>
            <person name="Wallbank WR R."/>
            <person name="Pardo Diaz C."/>
            <person name="Kozak K."/>
            <person name="Martin S."/>
            <person name="Jiggins C."/>
            <person name="Moest M."/>
            <person name="Warren A I."/>
            <person name="Generalovic N T."/>
            <person name="Byers J.R.P. K."/>
            <person name="Montejo-Kovacevich G."/>
            <person name="Yen C E."/>
        </authorList>
    </citation>
    <scope>NUCLEOTIDE SEQUENCE [LARGE SCALE GENOMIC DNA]</scope>
</reference>
<dbReference type="GO" id="GO:0032007">
    <property type="term" value="P:negative regulation of TOR signaling"/>
    <property type="evidence" value="ECO:0007669"/>
    <property type="project" value="InterPro"/>
</dbReference>
<dbReference type="Pfam" id="PF15798">
    <property type="entry name" value="PRAS"/>
    <property type="match status" value="1"/>
</dbReference>
<dbReference type="FunCoup" id="A0A7R8Z0M2">
    <property type="interactions" value="246"/>
</dbReference>
<feature type="compositionally biased region" description="Polar residues" evidence="2">
    <location>
        <begin position="339"/>
        <end position="354"/>
    </location>
</feature>
<dbReference type="AlphaFoldDB" id="A0A7R8Z0M2"/>
<protein>
    <submittedName>
        <fullName evidence="3">Uncharacterized protein</fullName>
    </submittedName>
</protein>
<gene>
    <name evidence="3" type="ORF">HERILL_LOCUS11480</name>
</gene>
<dbReference type="InParanoid" id="A0A7R8Z0M2"/>